<dbReference type="Proteomes" id="UP000813876">
    <property type="component" value="Unassembled WGS sequence"/>
</dbReference>
<keyword evidence="2" id="KW-0238">DNA-binding</keyword>
<evidence type="ECO:0000313" key="3">
    <source>
        <dbReference type="Proteomes" id="UP000813876"/>
    </source>
</evidence>
<evidence type="ECO:0000313" key="2">
    <source>
        <dbReference type="EMBL" id="MCF2301133.1"/>
    </source>
</evidence>
<feature type="domain" description="SpoVT-AbrB" evidence="1">
    <location>
        <begin position="15"/>
        <end position="60"/>
    </location>
</feature>
<dbReference type="SUPFAM" id="SSF89447">
    <property type="entry name" value="AbrB/MazE/MraZ-like"/>
    <property type="match status" value="1"/>
</dbReference>
<comment type="caution">
    <text evidence="2">The sequence shown here is derived from an EMBL/GenBank/DDBJ whole genome shotgun (WGS) entry which is preliminary data.</text>
</comment>
<dbReference type="InterPro" id="IPR037914">
    <property type="entry name" value="SpoVT-AbrB_sf"/>
</dbReference>
<dbReference type="SMART" id="SM00966">
    <property type="entry name" value="SpoVT_AbrB"/>
    <property type="match status" value="1"/>
</dbReference>
<dbReference type="Gene3D" id="2.10.260.10">
    <property type="match status" value="1"/>
</dbReference>
<dbReference type="AlphaFoldDB" id="A0AAW4ZRX0"/>
<accession>A0AAW4ZRX0</accession>
<protein>
    <submittedName>
        <fullName evidence="2">AbrB/MazE/SpoVT family DNA-binding domain-containing protein</fullName>
    </submittedName>
</protein>
<evidence type="ECO:0000259" key="1">
    <source>
        <dbReference type="SMART" id="SM00966"/>
    </source>
</evidence>
<dbReference type="GO" id="GO:0003677">
    <property type="term" value="F:DNA binding"/>
    <property type="evidence" value="ECO:0007669"/>
    <property type="project" value="UniProtKB-KW"/>
</dbReference>
<reference evidence="2" key="1">
    <citation type="submission" date="2019-11" db="EMBL/GenBank/DDBJ databases">
        <title>Comparative genomics of photobacteria reveal adaptation to distinct habitats.</title>
        <authorList>
            <person name="Fuertes-Perez S."/>
            <person name="Hilgarth M."/>
            <person name="Vogel R.F."/>
        </authorList>
    </citation>
    <scope>NUCLEOTIDE SEQUENCE</scope>
    <source>
        <strain evidence="2">TMW2.2145</strain>
    </source>
</reference>
<dbReference type="Pfam" id="PF04014">
    <property type="entry name" value="MazE_antitoxin"/>
    <property type="match status" value="1"/>
</dbReference>
<sequence length="99" mass="11108">MRLNKLYMTITMQIKKSGNSATLRIPTDVLTQLGLKIGEDVVMQVNDNGFSIEKISHPRDGWADNICPVAALIEAENMTAEYTHLSGESLDKWENGEIW</sequence>
<dbReference type="EMBL" id="WMCP01000003">
    <property type="protein sequence ID" value="MCF2301133.1"/>
    <property type="molecule type" value="Genomic_DNA"/>
</dbReference>
<proteinExistence type="predicted"/>
<gene>
    <name evidence="2" type="ORF">GLP33_05240</name>
</gene>
<name>A0AAW4ZRX0_PHOPO</name>
<organism evidence="2 3">
    <name type="scientific">Photobacterium phosphoreum</name>
    <dbReference type="NCBI Taxonomy" id="659"/>
    <lineage>
        <taxon>Bacteria</taxon>
        <taxon>Pseudomonadati</taxon>
        <taxon>Pseudomonadota</taxon>
        <taxon>Gammaproteobacteria</taxon>
        <taxon>Vibrionales</taxon>
        <taxon>Vibrionaceae</taxon>
        <taxon>Photobacterium</taxon>
    </lineage>
</organism>
<dbReference type="InterPro" id="IPR007159">
    <property type="entry name" value="SpoVT-AbrB_dom"/>
</dbReference>